<evidence type="ECO:0000256" key="8">
    <source>
        <dbReference type="SAM" id="SignalP"/>
    </source>
</evidence>
<protein>
    <recommendedName>
        <fullName evidence="9">WSC domain-containing protein</fullName>
    </recommendedName>
</protein>
<evidence type="ECO:0000259" key="9">
    <source>
        <dbReference type="PROSITE" id="PS51212"/>
    </source>
</evidence>
<dbReference type="EMBL" id="ML735219">
    <property type="protein sequence ID" value="KAE8395233.1"/>
    <property type="molecule type" value="Genomic_DNA"/>
</dbReference>
<evidence type="ECO:0000313" key="10">
    <source>
        <dbReference type="EMBL" id="KAE8395233.1"/>
    </source>
</evidence>
<dbReference type="OrthoDB" id="2019572at2759"/>
<sequence length="238" mass="24040">MTRNILILSLLSLAPALALSSDTSCYNDVGSLSASHSTAYQSVAMCEQFCHADKKLVYAVQGERCYCGDELPPASAQVSNKECSIRCPGYPSERCGGPNTWTVVTHSNGEPRSVDSNNGIVTAPDEDGASDPLATLSVNPTMVKTATGTDAPKTSIPSSILTAPSAAADPNQGDAEASPSTSLSFATSAATATAKASGSPSSPSFTPSATATGVAAGRPVLAASLVGAMLAPLAVNWL</sequence>
<keyword evidence="3 8" id="KW-0732">Signal</keyword>
<reference evidence="10" key="1">
    <citation type="submission" date="2019-04" db="EMBL/GenBank/DDBJ databases">
        <title>Friends and foes A comparative genomics studyof 23 Aspergillus species from section Flavi.</title>
        <authorList>
            <consortium name="DOE Joint Genome Institute"/>
            <person name="Kjaerbolling I."/>
            <person name="Vesth T."/>
            <person name="Frisvad J.C."/>
            <person name="Nybo J.L."/>
            <person name="Theobald S."/>
            <person name="Kildgaard S."/>
            <person name="Isbrandt T."/>
            <person name="Kuo A."/>
            <person name="Sato A."/>
            <person name="Lyhne E.K."/>
            <person name="Kogle M.E."/>
            <person name="Wiebenga A."/>
            <person name="Kun R.S."/>
            <person name="Lubbers R.J."/>
            <person name="Makela M.R."/>
            <person name="Barry K."/>
            <person name="Chovatia M."/>
            <person name="Clum A."/>
            <person name="Daum C."/>
            <person name="Haridas S."/>
            <person name="He G."/>
            <person name="LaButti K."/>
            <person name="Lipzen A."/>
            <person name="Mondo S."/>
            <person name="Riley R."/>
            <person name="Salamov A."/>
            <person name="Simmons B.A."/>
            <person name="Magnuson J.K."/>
            <person name="Henrissat B."/>
            <person name="Mortensen U.H."/>
            <person name="Larsen T.O."/>
            <person name="Devries R.P."/>
            <person name="Grigoriev I.V."/>
            <person name="Machida M."/>
            <person name="Baker S.E."/>
            <person name="Andersen M.R."/>
        </authorList>
    </citation>
    <scope>NUCLEOTIDE SEQUENCE [LARGE SCALE GENOMIC DNA]</scope>
    <source>
        <strain evidence="10">IBT 14317</strain>
    </source>
</reference>
<dbReference type="PANTHER" id="PTHR24269">
    <property type="entry name" value="KREMEN PROTEIN"/>
    <property type="match status" value="1"/>
</dbReference>
<dbReference type="InterPro" id="IPR051836">
    <property type="entry name" value="Kremen_rcpt"/>
</dbReference>
<dbReference type="PANTHER" id="PTHR24269:SF16">
    <property type="entry name" value="PROTEIN SLG1"/>
    <property type="match status" value="1"/>
</dbReference>
<name>A0A5N7CNY5_PETAA</name>
<feature type="region of interest" description="Disordered" evidence="7">
    <location>
        <begin position="163"/>
        <end position="182"/>
    </location>
</feature>
<comment type="subcellular location">
    <subcellularLocation>
        <location evidence="1">Membrane</location>
        <topology evidence="1">Single-pass membrane protein</topology>
    </subcellularLocation>
</comment>
<gene>
    <name evidence="10" type="ORF">BDV23DRAFT_178754</name>
</gene>
<evidence type="ECO:0000256" key="6">
    <source>
        <dbReference type="ARBA" id="ARBA00023180"/>
    </source>
</evidence>
<feature type="compositionally biased region" description="Polar residues" evidence="7">
    <location>
        <begin position="107"/>
        <end position="120"/>
    </location>
</feature>
<feature type="chain" id="PRO_5024945723" description="WSC domain-containing protein" evidence="8">
    <location>
        <begin position="21"/>
        <end position="238"/>
    </location>
</feature>
<dbReference type="Pfam" id="PF01822">
    <property type="entry name" value="WSC"/>
    <property type="match status" value="1"/>
</dbReference>
<evidence type="ECO:0000256" key="2">
    <source>
        <dbReference type="ARBA" id="ARBA00022692"/>
    </source>
</evidence>
<feature type="region of interest" description="Disordered" evidence="7">
    <location>
        <begin position="107"/>
        <end position="137"/>
    </location>
</feature>
<keyword evidence="6" id="KW-0325">Glycoprotein</keyword>
<dbReference type="AlphaFoldDB" id="A0A5N7CNY5"/>
<organism evidence="10">
    <name type="scientific">Petromyces alliaceus</name>
    <name type="common">Aspergillus alliaceus</name>
    <dbReference type="NCBI Taxonomy" id="209559"/>
    <lineage>
        <taxon>Eukaryota</taxon>
        <taxon>Fungi</taxon>
        <taxon>Dikarya</taxon>
        <taxon>Ascomycota</taxon>
        <taxon>Pezizomycotina</taxon>
        <taxon>Eurotiomycetes</taxon>
        <taxon>Eurotiomycetidae</taxon>
        <taxon>Eurotiales</taxon>
        <taxon>Aspergillaceae</taxon>
        <taxon>Aspergillus</taxon>
        <taxon>Aspergillus subgen. Circumdati</taxon>
    </lineage>
</organism>
<dbReference type="SMART" id="SM00321">
    <property type="entry name" value="WSC"/>
    <property type="match status" value="1"/>
</dbReference>
<dbReference type="InterPro" id="IPR002889">
    <property type="entry name" value="WSC_carb-bd"/>
</dbReference>
<dbReference type="PROSITE" id="PS51212">
    <property type="entry name" value="WSC"/>
    <property type="match status" value="1"/>
</dbReference>
<keyword evidence="2" id="KW-0812">Transmembrane</keyword>
<dbReference type="GO" id="GO:0005886">
    <property type="term" value="C:plasma membrane"/>
    <property type="evidence" value="ECO:0007669"/>
    <property type="project" value="TreeGrafter"/>
</dbReference>
<accession>A0A5N7CNY5</accession>
<evidence type="ECO:0000256" key="3">
    <source>
        <dbReference type="ARBA" id="ARBA00022729"/>
    </source>
</evidence>
<feature type="signal peptide" evidence="8">
    <location>
        <begin position="1"/>
        <end position="20"/>
    </location>
</feature>
<evidence type="ECO:0000256" key="7">
    <source>
        <dbReference type="SAM" id="MobiDB-lite"/>
    </source>
</evidence>
<evidence type="ECO:0000256" key="5">
    <source>
        <dbReference type="ARBA" id="ARBA00023136"/>
    </source>
</evidence>
<proteinExistence type="predicted"/>
<evidence type="ECO:0000256" key="1">
    <source>
        <dbReference type="ARBA" id="ARBA00004167"/>
    </source>
</evidence>
<keyword evidence="4" id="KW-1133">Transmembrane helix</keyword>
<evidence type="ECO:0000256" key="4">
    <source>
        <dbReference type="ARBA" id="ARBA00022989"/>
    </source>
</evidence>
<feature type="domain" description="WSC" evidence="9">
    <location>
        <begin position="19"/>
        <end position="107"/>
    </location>
</feature>
<keyword evidence="5" id="KW-0472">Membrane</keyword>
<dbReference type="Proteomes" id="UP000326877">
    <property type="component" value="Unassembled WGS sequence"/>
</dbReference>